<dbReference type="STRING" id="264202.gene:10544155"/>
<dbReference type="KEGG" id="cfe:BAE81111.1"/>
<keyword evidence="2" id="KW-1185">Reference proteome</keyword>
<gene>
    <name evidence="1" type="ordered locus">CF0339</name>
</gene>
<reference evidence="1 2" key="1">
    <citation type="journal article" date="2006" name="DNA Res.">
        <title>Genome sequence of the cat pathogen, Chlamydophila felis.</title>
        <authorList>
            <person name="Azuma Y."/>
            <person name="Hirakawa H."/>
            <person name="Yamashita A."/>
            <person name="Cai Y."/>
            <person name="Rahman M.A."/>
            <person name="Suzuki H."/>
            <person name="Mitaku S."/>
            <person name="Toh H."/>
            <person name="Goto S."/>
            <person name="Murakami T."/>
            <person name="Sugi K."/>
            <person name="Hayashi H."/>
            <person name="Fukushi H."/>
            <person name="Hattori M."/>
            <person name="Kuhara S."/>
            <person name="Shirai M."/>
        </authorList>
    </citation>
    <scope>NUCLEOTIDE SEQUENCE [LARGE SCALE GENOMIC DNA]</scope>
    <source>
        <strain evidence="1 2">Fe/C-56</strain>
    </source>
</reference>
<proteinExistence type="predicted"/>
<dbReference type="EMBL" id="AP006861">
    <property type="protein sequence ID" value="BAE81111.1"/>
    <property type="molecule type" value="Genomic_DNA"/>
</dbReference>
<accession>Q255C7</accession>
<dbReference type="Gene3D" id="2.170.120.30">
    <property type="match status" value="1"/>
</dbReference>
<dbReference type="eggNOG" id="COG1624">
    <property type="taxonomic scope" value="Bacteria"/>
</dbReference>
<dbReference type="HOGENOM" id="CLU_682765_0_0_0"/>
<protein>
    <submittedName>
        <fullName evidence="1">Uncharacterized protein</fullName>
    </submittedName>
</protein>
<dbReference type="Proteomes" id="UP000001260">
    <property type="component" value="Chromosome"/>
</dbReference>
<evidence type="ECO:0000313" key="2">
    <source>
        <dbReference type="Proteomes" id="UP000001260"/>
    </source>
</evidence>
<sequence length="427" mass="48790">MDLEKMIDFFSRFFIRNWLRKVVSLGFAIIIWVLVGQSVTITRTLNNIPVRIIDLDPDQTVLGLQNNGLLDKKVSLTITGNKNTVHDLRSTNLEVVISASGHTESWIATIDKYNLVSLDGETNIRRDIHNVSADDIFIRLTQYVTEDITVTITTPVGSPPKGYEYLDVWPKYLIQKVSGPKEYVNALKEQGLELTFNLNKVSFEELERNRIAQGNRDEIIFPIPEEWKKILIPFGNTNTYENLNDPQADFLRLLFLKQELIPLNLSLPVLLFFPVKYSNTFNPLAYTLEASPPIVLNQGIYQIDIPLYAKDVSKLFLDVVKNNIALAVVMAPSQGNNSVNWAVEFIDEKTLEDTFVQALMAQEHGILHDFALIDETGIRHRFREYLRKLSLFGKDGTPLNLSAEISHNKVIIRSKPRVKSQLHKQDW</sequence>
<dbReference type="RefSeq" id="WP_011457891.1">
    <property type="nucleotide sequence ID" value="NC_007899.1"/>
</dbReference>
<organism evidence="1 2">
    <name type="scientific">Chlamydia felis (strain Fe/C-56)</name>
    <name type="common">Chlamydophila felis</name>
    <dbReference type="NCBI Taxonomy" id="264202"/>
    <lineage>
        <taxon>Bacteria</taxon>
        <taxon>Pseudomonadati</taxon>
        <taxon>Chlamydiota</taxon>
        <taxon>Chlamydiia</taxon>
        <taxon>Chlamydiales</taxon>
        <taxon>Chlamydiaceae</taxon>
        <taxon>Chlamydia/Chlamydophila group</taxon>
        <taxon>Chlamydia</taxon>
    </lineage>
</organism>
<evidence type="ECO:0000313" key="1">
    <source>
        <dbReference type="EMBL" id="BAE81111.1"/>
    </source>
</evidence>
<dbReference type="AlphaFoldDB" id="Q255C7"/>
<name>Q255C7_CHLFF</name>